<dbReference type="Proteomes" id="UP000249254">
    <property type="component" value="Unassembled WGS sequence"/>
</dbReference>
<evidence type="ECO:0000256" key="1">
    <source>
        <dbReference type="SAM" id="MobiDB-lite"/>
    </source>
</evidence>
<feature type="region of interest" description="Disordered" evidence="1">
    <location>
        <begin position="1"/>
        <end position="31"/>
    </location>
</feature>
<reference evidence="3" key="1">
    <citation type="submission" date="2018-05" db="EMBL/GenBank/DDBJ databases">
        <authorList>
            <person name="Li X."/>
        </authorList>
    </citation>
    <scope>NUCLEOTIDE SEQUENCE [LARGE SCALE GENOMIC DNA]</scope>
    <source>
        <strain evidence="3">LX32</strain>
    </source>
</reference>
<evidence type="ECO:0000313" key="3">
    <source>
        <dbReference type="Proteomes" id="UP000249254"/>
    </source>
</evidence>
<comment type="caution">
    <text evidence="2">The sequence shown here is derived from an EMBL/GenBank/DDBJ whole genome shotgun (WGS) entry which is preliminary data.</text>
</comment>
<dbReference type="EMBL" id="QFYQ01000001">
    <property type="protein sequence ID" value="RAK55982.1"/>
    <property type="molecule type" value="Genomic_DNA"/>
</dbReference>
<organism evidence="2 3">
    <name type="scientific">Phenylobacterium soli</name>
    <dbReference type="NCBI Taxonomy" id="2170551"/>
    <lineage>
        <taxon>Bacteria</taxon>
        <taxon>Pseudomonadati</taxon>
        <taxon>Pseudomonadota</taxon>
        <taxon>Alphaproteobacteria</taxon>
        <taxon>Caulobacterales</taxon>
        <taxon>Caulobacteraceae</taxon>
        <taxon>Phenylobacterium</taxon>
    </lineage>
</organism>
<dbReference type="OrthoDB" id="8082128at2"/>
<name>A0A328AM15_9CAUL</name>
<gene>
    <name evidence="2" type="ORF">DJ017_16420</name>
</gene>
<keyword evidence="3" id="KW-1185">Reference proteome</keyword>
<protein>
    <submittedName>
        <fullName evidence="2">Uncharacterized protein</fullName>
    </submittedName>
</protein>
<dbReference type="AlphaFoldDB" id="A0A328AM15"/>
<accession>A0A328AM15</accession>
<evidence type="ECO:0000313" key="2">
    <source>
        <dbReference type="EMBL" id="RAK55982.1"/>
    </source>
</evidence>
<sequence length="95" mass="10706">MGWNIHKLRPPDEPPDQTQRTPPPYGEFQGETEDLPYKVEVWDENGKVVELVVAVSVSPAIGYAAYFAATREYPGRTITLRHKSAVISRWAGKTH</sequence>
<dbReference type="RefSeq" id="WP_111529730.1">
    <property type="nucleotide sequence ID" value="NZ_JBHRSG010000003.1"/>
</dbReference>
<proteinExistence type="predicted"/>